<protein>
    <submittedName>
        <fullName evidence="2">Uncharacterized protein</fullName>
    </submittedName>
</protein>
<dbReference type="RefSeq" id="WP_214153446.1">
    <property type="nucleotide sequence ID" value="NZ_JAHBAY010000001.1"/>
</dbReference>
<organism evidence="2 3">
    <name type="scientific">Kineosporia corallincola</name>
    <dbReference type="NCBI Taxonomy" id="2835133"/>
    <lineage>
        <taxon>Bacteria</taxon>
        <taxon>Bacillati</taxon>
        <taxon>Actinomycetota</taxon>
        <taxon>Actinomycetes</taxon>
        <taxon>Kineosporiales</taxon>
        <taxon>Kineosporiaceae</taxon>
        <taxon>Kineosporia</taxon>
    </lineage>
</organism>
<sequence length="284" mass="30831">MSPRLHVDTEELHRPAGHHRPVAAEASTVPARFPEAVDPQSLSARSRLIGRSTARSAPGHQAWRGPDGLRLSPRASAAVEAFSALTAAGEPTLTAAVREVARAGSAELTGLAHRLKDGESIRRKLATQQANTGRALPALLHRTEDAVRYTMVLADESYAAGVARVTALFEQRGYHRLSLNDTWRSQRYRGINTTWADPATGIAFEVQFHTPATWRVTRDTHPLYEEFRRIGTPAQRRAELSRRIGAAYRAVPMPAGVDPVGVDSVETAPVPGDGRAAGRHSRLA</sequence>
<reference evidence="2 3" key="1">
    <citation type="submission" date="2021-05" db="EMBL/GenBank/DDBJ databases">
        <title>Kineosporia and Streptomyces sp. nov. two new marine actinobacteria isolated from Coral.</title>
        <authorList>
            <person name="Buangrab K."/>
            <person name="Sutthacheep M."/>
            <person name="Yeemin T."/>
            <person name="Harunari E."/>
            <person name="Igarashi Y."/>
            <person name="Kanchanasin P."/>
            <person name="Tanasupawat S."/>
            <person name="Phongsopitanun W."/>
        </authorList>
    </citation>
    <scope>NUCLEOTIDE SEQUENCE [LARGE SCALE GENOMIC DNA]</scope>
    <source>
        <strain evidence="2 3">J2-2</strain>
    </source>
</reference>
<evidence type="ECO:0000256" key="1">
    <source>
        <dbReference type="SAM" id="MobiDB-lite"/>
    </source>
</evidence>
<evidence type="ECO:0000313" key="3">
    <source>
        <dbReference type="Proteomes" id="UP001197247"/>
    </source>
</evidence>
<gene>
    <name evidence="2" type="ORF">KIH74_01030</name>
</gene>
<evidence type="ECO:0000313" key="2">
    <source>
        <dbReference type="EMBL" id="MBT0767485.1"/>
    </source>
</evidence>
<dbReference type="Proteomes" id="UP001197247">
    <property type="component" value="Unassembled WGS sequence"/>
</dbReference>
<feature type="region of interest" description="Disordered" evidence="1">
    <location>
        <begin position="1"/>
        <end position="26"/>
    </location>
</feature>
<feature type="region of interest" description="Disordered" evidence="1">
    <location>
        <begin position="264"/>
        <end position="284"/>
    </location>
</feature>
<name>A0ABS5T8T7_9ACTN</name>
<feature type="compositionally biased region" description="Basic and acidic residues" evidence="1">
    <location>
        <begin position="1"/>
        <end position="14"/>
    </location>
</feature>
<comment type="caution">
    <text evidence="2">The sequence shown here is derived from an EMBL/GenBank/DDBJ whole genome shotgun (WGS) entry which is preliminary data.</text>
</comment>
<accession>A0ABS5T8T7</accession>
<keyword evidence="3" id="KW-1185">Reference proteome</keyword>
<dbReference type="EMBL" id="JAHBAY010000001">
    <property type="protein sequence ID" value="MBT0767485.1"/>
    <property type="molecule type" value="Genomic_DNA"/>
</dbReference>
<proteinExistence type="predicted"/>